<feature type="domain" description="PAC" evidence="10">
    <location>
        <begin position="333"/>
        <end position="384"/>
    </location>
</feature>
<dbReference type="SUPFAM" id="SSF55785">
    <property type="entry name" value="PYP-like sensor domain (PAS domain)"/>
    <property type="match status" value="4"/>
</dbReference>
<keyword evidence="5" id="KW-0547">Nucleotide-binding</keyword>
<comment type="catalytic activity">
    <reaction evidence="1">
        <text>ATP + protein L-histidine = ADP + protein N-phospho-L-histidine.</text>
        <dbReference type="EC" id="2.7.13.3"/>
    </reaction>
</comment>
<dbReference type="InterPro" id="IPR000700">
    <property type="entry name" value="PAS-assoc_C"/>
</dbReference>
<keyword evidence="12" id="KW-1185">Reference proteome</keyword>
<dbReference type="EC" id="2.7.13.3" evidence="2"/>
<dbReference type="InterPro" id="IPR035965">
    <property type="entry name" value="PAS-like_dom_sf"/>
</dbReference>
<dbReference type="AlphaFoldDB" id="A0A6A7KD78"/>
<keyword evidence="4" id="KW-0808">Transferase</keyword>
<organism evidence="11 12">
    <name type="scientific">Alkalibaculum sporogenes</name>
    <dbReference type="NCBI Taxonomy" id="2655001"/>
    <lineage>
        <taxon>Bacteria</taxon>
        <taxon>Bacillati</taxon>
        <taxon>Bacillota</taxon>
        <taxon>Clostridia</taxon>
        <taxon>Eubacteriales</taxon>
        <taxon>Eubacteriaceae</taxon>
        <taxon>Alkalibaculum</taxon>
    </lineage>
</organism>
<sequence length="917" mass="105755">MIYYRKCYTYKFLKKRDYIMKHIMTKSVKPSIISQNNIICEVNNEFIQLSGYLKHELIGKTLTELSKMIRISSQICFEDIKKRATCYMFTKEREPREVTITFDDFNLNEKTYIISEVINSRLEDALPVVNRLMSDNENGTAIYSSNNVIILNLNQNYLNLQYGRSIKIEDFISRPIQDVYHEENGRDFTLELSKVLKDGKSIYKKEMKYQHSQRGDTYYNSSLIPVFKNGKIKLIVHSVSDVTEFVLNRILVTKQRQELNSIIQSMSDGLYLVDKDYKFTLLNRGSKEFLYEPDSIKTLKDALKNAQYFDSDGKLLEIKDTVSYKVLNGENIKNSRIKVKRPDGIFYFSVSGSSIYDENGDIEKAIICTRDITEQESREELIKVQNEKLKIIMDNMSDELMICDQNGHYTMLNKTFRKNAYLDNNELSVSLDHNEVEHFDIEGKMIPLEDFPSKRVAKGEKICGYRMDAKRGNVTIHKEVNGTPIYDSKGDFIAGIIISRDIGDRLKSEENLLKKVQGELLTRTVENLNLAYITASYPDFIITYMNSQALRNLKGINDQVSTKNVSDIIGTSYLEYFMFNRDEIDKVKNSLNDLTDKKGNAYYFFRHFIFKGKDLFIKVMFQPMYDVNKDVYQIVIISIDLTEQIVAKNELEKALITQDEIFANISHELKTPLNVIFTANQLTEYNLKNSSLEDHEKSEMHRNINLIKQNCYRFMKLINNIVDLSKLDSGFFKINLSNENIVEVIENIVESVVEYTNEKGLQILFDTDIEEKILACDPNKLERILLNLISNAIKFSNPGSEIFVGIIDKGQSVEISVKDTGVGIDEKHLSTIFERFHQIDKTLARNAEGSGIGLSLVKSIVDLHGGKISVDSQVGKGSIFKVELPVKLIDQTILLEKSEQGRDRVEMIKIEFSDIYH</sequence>
<evidence type="ECO:0000259" key="9">
    <source>
        <dbReference type="PROSITE" id="PS50109"/>
    </source>
</evidence>
<dbReference type="SUPFAM" id="SSF47384">
    <property type="entry name" value="Homodimeric domain of signal transducing histidine kinase"/>
    <property type="match status" value="1"/>
</dbReference>
<feature type="domain" description="Histidine kinase" evidence="9">
    <location>
        <begin position="664"/>
        <end position="888"/>
    </location>
</feature>
<evidence type="ECO:0000256" key="7">
    <source>
        <dbReference type="ARBA" id="ARBA00022840"/>
    </source>
</evidence>
<keyword evidence="7" id="KW-0067">ATP-binding</keyword>
<dbReference type="InterPro" id="IPR036890">
    <property type="entry name" value="HATPase_C_sf"/>
</dbReference>
<dbReference type="GO" id="GO:0009927">
    <property type="term" value="F:histidine phosphotransfer kinase activity"/>
    <property type="evidence" value="ECO:0007669"/>
    <property type="project" value="TreeGrafter"/>
</dbReference>
<keyword evidence="8" id="KW-0902">Two-component regulatory system</keyword>
<dbReference type="PANTHER" id="PTHR43047">
    <property type="entry name" value="TWO-COMPONENT HISTIDINE PROTEIN KINASE"/>
    <property type="match status" value="1"/>
</dbReference>
<dbReference type="InterPro" id="IPR036097">
    <property type="entry name" value="HisK_dim/P_sf"/>
</dbReference>
<dbReference type="PANTHER" id="PTHR43047:SF72">
    <property type="entry name" value="OSMOSENSING HISTIDINE PROTEIN KINASE SLN1"/>
    <property type="match status" value="1"/>
</dbReference>
<dbReference type="GO" id="GO:0005886">
    <property type="term" value="C:plasma membrane"/>
    <property type="evidence" value="ECO:0007669"/>
    <property type="project" value="TreeGrafter"/>
</dbReference>
<evidence type="ECO:0000256" key="5">
    <source>
        <dbReference type="ARBA" id="ARBA00022741"/>
    </source>
</evidence>
<evidence type="ECO:0000313" key="12">
    <source>
        <dbReference type="Proteomes" id="UP000440004"/>
    </source>
</evidence>
<dbReference type="Pfam" id="PF02518">
    <property type="entry name" value="HATPase_c"/>
    <property type="match status" value="1"/>
</dbReference>
<dbReference type="SUPFAM" id="SSF55874">
    <property type="entry name" value="ATPase domain of HSP90 chaperone/DNA topoisomerase II/histidine kinase"/>
    <property type="match status" value="1"/>
</dbReference>
<dbReference type="SMART" id="SM00388">
    <property type="entry name" value="HisKA"/>
    <property type="match status" value="1"/>
</dbReference>
<dbReference type="SMART" id="SM00387">
    <property type="entry name" value="HATPase_c"/>
    <property type="match status" value="1"/>
</dbReference>
<dbReference type="Gene3D" id="1.10.287.130">
    <property type="match status" value="1"/>
</dbReference>
<evidence type="ECO:0000256" key="3">
    <source>
        <dbReference type="ARBA" id="ARBA00022553"/>
    </source>
</evidence>
<evidence type="ECO:0000256" key="4">
    <source>
        <dbReference type="ARBA" id="ARBA00022679"/>
    </source>
</evidence>
<dbReference type="InterPro" id="IPR003594">
    <property type="entry name" value="HATPase_dom"/>
</dbReference>
<dbReference type="SMART" id="SM00091">
    <property type="entry name" value="PAS"/>
    <property type="match status" value="3"/>
</dbReference>
<evidence type="ECO:0000313" key="11">
    <source>
        <dbReference type="EMBL" id="MPW27291.1"/>
    </source>
</evidence>
<keyword evidence="6" id="KW-0418">Kinase</keyword>
<accession>A0A6A7KD78</accession>
<keyword evidence="3" id="KW-0597">Phosphoprotein</keyword>
<dbReference type="Proteomes" id="UP000440004">
    <property type="component" value="Unassembled WGS sequence"/>
</dbReference>
<dbReference type="PROSITE" id="PS50113">
    <property type="entry name" value="PAC"/>
    <property type="match status" value="1"/>
</dbReference>
<proteinExistence type="predicted"/>
<dbReference type="Pfam" id="PF00512">
    <property type="entry name" value="HisKA"/>
    <property type="match status" value="1"/>
</dbReference>
<evidence type="ECO:0000259" key="10">
    <source>
        <dbReference type="PROSITE" id="PS50113"/>
    </source>
</evidence>
<reference evidence="11 12" key="1">
    <citation type="submission" date="2019-10" db="EMBL/GenBank/DDBJ databases">
        <title>Alkalibaculum tamaniensis sp.nov., a new alkaliphilic acetogen, isolated on methoxylated aromatics from a mud volcano.</title>
        <authorList>
            <person name="Khomyakova M.A."/>
            <person name="Merkel A.Y."/>
            <person name="Bonch-Osmolovskaya E.A."/>
            <person name="Slobodkin A.I."/>
        </authorList>
    </citation>
    <scope>NUCLEOTIDE SEQUENCE [LARGE SCALE GENOMIC DNA]</scope>
    <source>
        <strain evidence="11 12">M08DMB</strain>
    </source>
</reference>
<dbReference type="FunFam" id="3.30.565.10:FF:000037">
    <property type="entry name" value="Hybrid sensor histidine kinase/response regulator"/>
    <property type="match status" value="1"/>
</dbReference>
<evidence type="ECO:0000256" key="1">
    <source>
        <dbReference type="ARBA" id="ARBA00000085"/>
    </source>
</evidence>
<dbReference type="Gene3D" id="3.30.450.20">
    <property type="entry name" value="PAS domain"/>
    <property type="match status" value="4"/>
</dbReference>
<dbReference type="Pfam" id="PF13426">
    <property type="entry name" value="PAS_9"/>
    <property type="match status" value="4"/>
</dbReference>
<dbReference type="InterPro" id="IPR004358">
    <property type="entry name" value="Sig_transdc_His_kin-like_C"/>
</dbReference>
<dbReference type="InterPro" id="IPR000014">
    <property type="entry name" value="PAS"/>
</dbReference>
<dbReference type="InterPro" id="IPR003661">
    <property type="entry name" value="HisK_dim/P_dom"/>
</dbReference>
<dbReference type="Gene3D" id="3.30.565.10">
    <property type="entry name" value="Histidine kinase-like ATPase, C-terminal domain"/>
    <property type="match status" value="1"/>
</dbReference>
<dbReference type="PRINTS" id="PR00344">
    <property type="entry name" value="BCTRLSENSOR"/>
</dbReference>
<dbReference type="GO" id="GO:0005524">
    <property type="term" value="F:ATP binding"/>
    <property type="evidence" value="ECO:0007669"/>
    <property type="project" value="UniProtKB-KW"/>
</dbReference>
<dbReference type="GO" id="GO:0000155">
    <property type="term" value="F:phosphorelay sensor kinase activity"/>
    <property type="evidence" value="ECO:0007669"/>
    <property type="project" value="InterPro"/>
</dbReference>
<gene>
    <name evidence="11" type="ORF">GC105_16110</name>
</gene>
<evidence type="ECO:0000256" key="6">
    <source>
        <dbReference type="ARBA" id="ARBA00022777"/>
    </source>
</evidence>
<dbReference type="InterPro" id="IPR005467">
    <property type="entry name" value="His_kinase_dom"/>
</dbReference>
<protein>
    <recommendedName>
        <fullName evidence="2">histidine kinase</fullName>
        <ecNumber evidence="2">2.7.13.3</ecNumber>
    </recommendedName>
</protein>
<name>A0A6A7KD78_9FIRM</name>
<dbReference type="CDD" id="cd00082">
    <property type="entry name" value="HisKA"/>
    <property type="match status" value="1"/>
</dbReference>
<dbReference type="NCBIfam" id="TIGR00229">
    <property type="entry name" value="sensory_box"/>
    <property type="match status" value="1"/>
</dbReference>
<evidence type="ECO:0000256" key="8">
    <source>
        <dbReference type="ARBA" id="ARBA00023012"/>
    </source>
</evidence>
<comment type="caution">
    <text evidence="11">The sequence shown here is derived from an EMBL/GenBank/DDBJ whole genome shotgun (WGS) entry which is preliminary data.</text>
</comment>
<dbReference type="EMBL" id="WHNX01000055">
    <property type="protein sequence ID" value="MPW27291.1"/>
    <property type="molecule type" value="Genomic_DNA"/>
</dbReference>
<dbReference type="PROSITE" id="PS50109">
    <property type="entry name" value="HIS_KIN"/>
    <property type="match status" value="1"/>
</dbReference>
<evidence type="ECO:0000256" key="2">
    <source>
        <dbReference type="ARBA" id="ARBA00012438"/>
    </source>
</evidence>
<dbReference type="CDD" id="cd16922">
    <property type="entry name" value="HATPase_EvgS-ArcB-TorS-like"/>
    <property type="match status" value="1"/>
</dbReference>